<dbReference type="InterPro" id="IPR011042">
    <property type="entry name" value="6-blade_b-propeller_TolB-like"/>
</dbReference>
<evidence type="ECO:0000313" key="2">
    <source>
        <dbReference type="EMBL" id="KKU74355.1"/>
    </source>
</evidence>
<protein>
    <submittedName>
        <fullName evidence="2">Uncharacterized protein</fullName>
    </submittedName>
</protein>
<dbReference type="EMBL" id="LCOJ01000037">
    <property type="protein sequence ID" value="KKU74355.1"/>
    <property type="molecule type" value="Genomic_DNA"/>
</dbReference>
<organism evidence="2 3">
    <name type="scientific">Candidatus Nomurabacteria bacterium GW2011_GWB1_47_6</name>
    <dbReference type="NCBI Taxonomy" id="1618749"/>
    <lineage>
        <taxon>Bacteria</taxon>
        <taxon>Candidatus Nomuraibacteriota</taxon>
    </lineage>
</organism>
<dbReference type="Proteomes" id="UP000034879">
    <property type="component" value="Unassembled WGS sequence"/>
</dbReference>
<reference evidence="2 3" key="1">
    <citation type="journal article" date="2015" name="Nature">
        <title>rRNA introns, odd ribosomes, and small enigmatic genomes across a large radiation of phyla.</title>
        <authorList>
            <person name="Brown C.T."/>
            <person name="Hug L.A."/>
            <person name="Thomas B.C."/>
            <person name="Sharon I."/>
            <person name="Castelle C.J."/>
            <person name="Singh A."/>
            <person name="Wilkins M.J."/>
            <person name="Williams K.H."/>
            <person name="Banfield J.F."/>
        </authorList>
    </citation>
    <scope>NUCLEOTIDE SEQUENCE [LARGE SCALE GENOMIC DNA]</scope>
</reference>
<accession>A0A0G1VW96</accession>
<evidence type="ECO:0000313" key="3">
    <source>
        <dbReference type="Proteomes" id="UP000034879"/>
    </source>
</evidence>
<sequence>MEKIFLQPTAKELTFNPKGSEYLCDSFAFEPIDDKTHHLGHLFLSGQVKNGAEDNAYLLNLLVSLAKREYYHEAATAETDPKQAFDATLKKLNDVLEDFFSAKGGPASGGQRFDLGLVAIAGDQIHLSKLGKFKVLLARNGELIDILNNVQLFDKDREGTEKFSNIISGKIHDGDKIFAYCPNRQLTARERSLKAQLNSSDQTQFETVLTGLSETAKNFQCSGLHIDIKKVRETKPVIRSIYEPAQAILAAHSISSGQAESPKTKVKATKAKKEESPVGATPVSAPVEATEEPAKAAIVSADEPAPAVEEEFAPPAESPNSLPNRAVSAEISLTRRPNLLAKLTSLKLPRFRLTRGWESSSLPRAGALRGWQKHWPSLLLSVLVVGGLAYGGVSLLNDDPNAPIIKSAQADLEQAESYLNSNDQARARALLSASLSSFLNVREADDKVTAMKGQLTELLDKVDLVSSQAPVLVRSLDREVVKLASSNIALGADSKVLKLDSELKELGTLPALTLESIQNIFINGQRLAAFNGSDQVAVVNIENGKSLLNQLKEGAPFKSAYLYQENLYVLSDNAIYKYASVTTGGDVKQTWFAGLASESPVALAIDGNIYVLTSNGTLITYFKGKESSRGTSGLTVGERTKLLTDTDNKNVYLVEFDKLRVRAISKTDGSLQATYKADNVANPPSLATPSIS</sequence>
<comment type="caution">
    <text evidence="2">The sequence shown here is derived from an EMBL/GenBank/DDBJ whole genome shotgun (WGS) entry which is preliminary data.</text>
</comment>
<dbReference type="Gene3D" id="2.120.10.30">
    <property type="entry name" value="TolB, C-terminal domain"/>
    <property type="match status" value="1"/>
</dbReference>
<dbReference type="SUPFAM" id="SSF63825">
    <property type="entry name" value="YWTD domain"/>
    <property type="match status" value="1"/>
</dbReference>
<dbReference type="AlphaFoldDB" id="A0A0G1VW96"/>
<proteinExistence type="predicted"/>
<gene>
    <name evidence="2" type="ORF">UY01_C0037G0010</name>
</gene>
<name>A0A0G1VW96_9BACT</name>
<feature type="region of interest" description="Disordered" evidence="1">
    <location>
        <begin position="255"/>
        <end position="285"/>
    </location>
</feature>
<evidence type="ECO:0000256" key="1">
    <source>
        <dbReference type="SAM" id="MobiDB-lite"/>
    </source>
</evidence>